<evidence type="ECO:0000256" key="4">
    <source>
        <dbReference type="ARBA" id="ARBA00022801"/>
    </source>
</evidence>
<comment type="caution">
    <text evidence="9">The sequence shown here is derived from an EMBL/GenBank/DDBJ whole genome shotgun (WGS) entry which is preliminary data.</text>
</comment>
<evidence type="ECO:0000256" key="5">
    <source>
        <dbReference type="ARBA" id="ARBA00037900"/>
    </source>
</evidence>
<dbReference type="Pfam" id="PF00857">
    <property type="entry name" value="Isochorismatase"/>
    <property type="match status" value="1"/>
</dbReference>
<evidence type="ECO:0000259" key="8">
    <source>
        <dbReference type="Pfam" id="PF00857"/>
    </source>
</evidence>
<dbReference type="CDD" id="cd01011">
    <property type="entry name" value="nicotinamidase"/>
    <property type="match status" value="1"/>
</dbReference>
<dbReference type="InterPro" id="IPR036380">
    <property type="entry name" value="Isochorismatase-like_sf"/>
</dbReference>
<protein>
    <recommendedName>
        <fullName evidence="6">nicotinamidase</fullName>
        <ecNumber evidence="6">3.5.1.19</ecNumber>
    </recommendedName>
    <alternativeName>
        <fullName evidence="7">Nicotinamide deamidase</fullName>
    </alternativeName>
</protein>
<keyword evidence="3" id="KW-0479">Metal-binding</keyword>
<dbReference type="InterPro" id="IPR000868">
    <property type="entry name" value="Isochorismatase-like_dom"/>
</dbReference>
<dbReference type="EMBL" id="JALXSQ010000001">
    <property type="protein sequence ID" value="MCT2041835.1"/>
    <property type="molecule type" value="Genomic_DNA"/>
</dbReference>
<gene>
    <name evidence="9" type="ORF">M3D15_00535</name>
</gene>
<reference evidence="9 10" key="1">
    <citation type="submission" date="2022-04" db="EMBL/GenBank/DDBJ databases">
        <title>Human microbiome associated bacterial genomes.</title>
        <authorList>
            <person name="Sandstrom S."/>
            <person name="Salamzade R."/>
            <person name="Kalan L.R."/>
        </authorList>
    </citation>
    <scope>NUCLEOTIDE SEQUENCE [LARGE SCALE GENOMIC DNA]</scope>
    <source>
        <strain evidence="10">p3-SID1799</strain>
    </source>
</reference>
<dbReference type="EC" id="3.5.1.19" evidence="6"/>
<dbReference type="Proteomes" id="UP001525379">
    <property type="component" value="Unassembled WGS sequence"/>
</dbReference>
<sequence>MPRALIIVDVQNDFTEGGALATDGGAAAAEAITRHLSEDGDRYDLVVGTRDWHDAANDNGGHFAAPGTEPNFVDTWPVHCVAGTPGAEYHPGLEARHIDVHIVKGIGKPAYSGFEGESEDGATLEELLNDAEIREVDVVGIATDYCVKATALDALRAGFTVTVIPDLTSAVATQTRDLALAEMADAGVRLVSLAELAAE</sequence>
<evidence type="ECO:0000256" key="6">
    <source>
        <dbReference type="ARBA" id="ARBA00039017"/>
    </source>
</evidence>
<dbReference type="PANTHER" id="PTHR11080">
    <property type="entry name" value="PYRAZINAMIDASE/NICOTINAMIDASE"/>
    <property type="match status" value="1"/>
</dbReference>
<keyword evidence="2" id="KW-0662">Pyridine nucleotide biosynthesis</keyword>
<evidence type="ECO:0000256" key="3">
    <source>
        <dbReference type="ARBA" id="ARBA00022723"/>
    </source>
</evidence>
<comment type="similarity">
    <text evidence="1">Belongs to the isochorismatase family.</text>
</comment>
<name>A0ABT2HUM5_9MICO</name>
<dbReference type="PANTHER" id="PTHR11080:SF2">
    <property type="entry name" value="LD05707P"/>
    <property type="match status" value="1"/>
</dbReference>
<keyword evidence="4" id="KW-0378">Hydrolase</keyword>
<evidence type="ECO:0000313" key="9">
    <source>
        <dbReference type="EMBL" id="MCT2041835.1"/>
    </source>
</evidence>
<comment type="pathway">
    <text evidence="5">Cofactor biosynthesis; nicotinate biosynthesis; nicotinate from nicotinamide: step 1/1.</text>
</comment>
<organism evidence="9 10">
    <name type="scientific">Pseudoclavibacter albus</name>
    <dbReference type="NCBI Taxonomy" id="272241"/>
    <lineage>
        <taxon>Bacteria</taxon>
        <taxon>Bacillati</taxon>
        <taxon>Actinomycetota</taxon>
        <taxon>Actinomycetes</taxon>
        <taxon>Micrococcales</taxon>
        <taxon>Microbacteriaceae</taxon>
        <taxon>Pseudoclavibacter</taxon>
    </lineage>
</organism>
<evidence type="ECO:0000256" key="1">
    <source>
        <dbReference type="ARBA" id="ARBA00006336"/>
    </source>
</evidence>
<evidence type="ECO:0000313" key="10">
    <source>
        <dbReference type="Proteomes" id="UP001525379"/>
    </source>
</evidence>
<evidence type="ECO:0000256" key="7">
    <source>
        <dbReference type="ARBA" id="ARBA00043224"/>
    </source>
</evidence>
<accession>A0ABT2HUM5</accession>
<dbReference type="Gene3D" id="3.40.50.850">
    <property type="entry name" value="Isochorismatase-like"/>
    <property type="match status" value="1"/>
</dbReference>
<dbReference type="RefSeq" id="WP_260103602.1">
    <property type="nucleotide sequence ID" value="NZ_JALXSQ010000001.1"/>
</dbReference>
<proteinExistence type="inferred from homology"/>
<dbReference type="InterPro" id="IPR052347">
    <property type="entry name" value="Isochorismatase_Nicotinamidase"/>
</dbReference>
<evidence type="ECO:0000256" key="2">
    <source>
        <dbReference type="ARBA" id="ARBA00022642"/>
    </source>
</evidence>
<dbReference type="SUPFAM" id="SSF52499">
    <property type="entry name" value="Isochorismatase-like hydrolases"/>
    <property type="match status" value="1"/>
</dbReference>
<keyword evidence="10" id="KW-1185">Reference proteome</keyword>
<feature type="domain" description="Isochorismatase-like" evidence="8">
    <location>
        <begin position="4"/>
        <end position="194"/>
    </location>
</feature>